<evidence type="ECO:0000313" key="10">
    <source>
        <dbReference type="Proteomes" id="UP001498398"/>
    </source>
</evidence>
<dbReference type="PROSITE" id="PS50114">
    <property type="entry name" value="GATA_ZN_FINGER_2"/>
    <property type="match status" value="2"/>
</dbReference>
<evidence type="ECO:0000256" key="7">
    <source>
        <dbReference type="SAM" id="MobiDB-lite"/>
    </source>
</evidence>
<dbReference type="PROSITE" id="PS00344">
    <property type="entry name" value="GATA_ZN_FINGER_1"/>
    <property type="match status" value="1"/>
</dbReference>
<feature type="domain" description="GATA-type" evidence="8">
    <location>
        <begin position="32"/>
        <end position="86"/>
    </location>
</feature>
<feature type="region of interest" description="Disordered" evidence="7">
    <location>
        <begin position="147"/>
        <end position="244"/>
    </location>
</feature>
<gene>
    <name evidence="9" type="ORF">VKT23_016014</name>
</gene>
<keyword evidence="2" id="KW-0479">Metal-binding</keyword>
<dbReference type="SUPFAM" id="SSF57716">
    <property type="entry name" value="Glucocorticoid receptor-like (DNA-binding domain)"/>
    <property type="match status" value="2"/>
</dbReference>
<evidence type="ECO:0000256" key="4">
    <source>
        <dbReference type="ARBA" id="ARBA00022833"/>
    </source>
</evidence>
<keyword evidence="3 6" id="KW-0863">Zinc-finger</keyword>
<feature type="region of interest" description="Disordered" evidence="7">
    <location>
        <begin position="73"/>
        <end position="95"/>
    </location>
</feature>
<proteinExistence type="predicted"/>
<evidence type="ECO:0000256" key="1">
    <source>
        <dbReference type="ARBA" id="ARBA00004123"/>
    </source>
</evidence>
<dbReference type="SMART" id="SM00401">
    <property type="entry name" value="ZnF_GATA"/>
    <property type="match status" value="2"/>
</dbReference>
<evidence type="ECO:0000313" key="9">
    <source>
        <dbReference type="EMBL" id="KAK7442769.1"/>
    </source>
</evidence>
<reference evidence="9 10" key="1">
    <citation type="submission" date="2024-01" db="EMBL/GenBank/DDBJ databases">
        <title>A draft genome for the cacao thread blight pathogen Marasmiellus scandens.</title>
        <authorList>
            <person name="Baruah I.K."/>
            <person name="Leung J."/>
            <person name="Bukari Y."/>
            <person name="Amoako-Attah I."/>
            <person name="Meinhardt L.W."/>
            <person name="Bailey B.A."/>
            <person name="Cohen S.P."/>
        </authorList>
    </citation>
    <scope>NUCLEOTIDE SEQUENCE [LARGE SCALE GENOMIC DNA]</scope>
    <source>
        <strain evidence="9 10">GH-19</strain>
    </source>
</reference>
<evidence type="ECO:0000256" key="2">
    <source>
        <dbReference type="ARBA" id="ARBA00022723"/>
    </source>
</evidence>
<dbReference type="InterPro" id="IPR039355">
    <property type="entry name" value="Transcription_factor_GATA"/>
</dbReference>
<keyword evidence="10" id="KW-1185">Reference proteome</keyword>
<dbReference type="Gene3D" id="3.30.50.10">
    <property type="entry name" value="Erythroid Transcription Factor GATA-1, subunit A"/>
    <property type="match status" value="2"/>
</dbReference>
<dbReference type="Proteomes" id="UP001498398">
    <property type="component" value="Unassembled WGS sequence"/>
</dbReference>
<feature type="domain" description="GATA-type" evidence="8">
    <location>
        <begin position="96"/>
        <end position="149"/>
    </location>
</feature>
<name>A0ABR1IWD6_9AGAR</name>
<keyword evidence="5" id="KW-0539">Nucleus</keyword>
<keyword evidence="4" id="KW-0862">Zinc</keyword>
<comment type="subcellular location">
    <subcellularLocation>
        <location evidence="1">Nucleus</location>
    </subcellularLocation>
</comment>
<dbReference type="InterPro" id="IPR000679">
    <property type="entry name" value="Znf_GATA"/>
</dbReference>
<evidence type="ECO:0000256" key="6">
    <source>
        <dbReference type="PROSITE-ProRule" id="PRU00094"/>
    </source>
</evidence>
<dbReference type="PANTHER" id="PTHR10071:SF281">
    <property type="entry name" value="BOX A-BINDING FACTOR-RELATED"/>
    <property type="match status" value="1"/>
</dbReference>
<dbReference type="PRINTS" id="PR00619">
    <property type="entry name" value="GATAZNFINGER"/>
</dbReference>
<comment type="caution">
    <text evidence="9">The sequence shown here is derived from an EMBL/GenBank/DDBJ whole genome shotgun (WGS) entry which is preliminary data.</text>
</comment>
<organism evidence="9 10">
    <name type="scientific">Marasmiellus scandens</name>
    <dbReference type="NCBI Taxonomy" id="2682957"/>
    <lineage>
        <taxon>Eukaryota</taxon>
        <taxon>Fungi</taxon>
        <taxon>Dikarya</taxon>
        <taxon>Basidiomycota</taxon>
        <taxon>Agaricomycotina</taxon>
        <taxon>Agaricomycetes</taxon>
        <taxon>Agaricomycetidae</taxon>
        <taxon>Agaricales</taxon>
        <taxon>Marasmiineae</taxon>
        <taxon>Omphalotaceae</taxon>
        <taxon>Marasmiellus</taxon>
    </lineage>
</organism>
<feature type="compositionally biased region" description="Polar residues" evidence="7">
    <location>
        <begin position="203"/>
        <end position="216"/>
    </location>
</feature>
<feature type="compositionally biased region" description="Basic and acidic residues" evidence="7">
    <location>
        <begin position="84"/>
        <end position="95"/>
    </location>
</feature>
<protein>
    <recommendedName>
        <fullName evidence="8">GATA-type domain-containing protein</fullName>
    </recommendedName>
</protein>
<feature type="compositionally biased region" description="Low complexity" evidence="7">
    <location>
        <begin position="217"/>
        <end position="230"/>
    </location>
</feature>
<evidence type="ECO:0000256" key="3">
    <source>
        <dbReference type="ARBA" id="ARBA00022771"/>
    </source>
</evidence>
<evidence type="ECO:0000256" key="5">
    <source>
        <dbReference type="ARBA" id="ARBA00023242"/>
    </source>
</evidence>
<dbReference type="EMBL" id="JBANRG010000057">
    <property type="protein sequence ID" value="KAK7442769.1"/>
    <property type="molecule type" value="Genomic_DNA"/>
</dbReference>
<sequence>MGDSASASASKGISSKSFMYPRTITLSSSTSGAEEERCMNCGVTQTPLWRRGLNDELNCNACGLYFKQHHRQRPLSIRGPSGPRPREADDQPRVQLGEDTRCHNCQTTTTPLWRKDDEGNFLCNACGLYHKLHGYARPVVLRTDTIRPRARIHNRQHTASASAPTTRKKQSQPSSQKSSPSSSPRPLLRIRLQPSATSLAGGDSSSPASTPPFSRQPSPASDSPFPASADILDDPDGLHRSIGTQCDLGRAHHDSSVAAGLGSITHDGNGTSLKSSASSTLSFYSPSFLTVHSFVSSSIINSSDSDK</sequence>
<dbReference type="Pfam" id="PF00320">
    <property type="entry name" value="GATA"/>
    <property type="match status" value="2"/>
</dbReference>
<dbReference type="InterPro" id="IPR013088">
    <property type="entry name" value="Znf_NHR/GATA"/>
</dbReference>
<feature type="compositionally biased region" description="Low complexity" evidence="7">
    <location>
        <begin position="171"/>
        <end position="195"/>
    </location>
</feature>
<dbReference type="CDD" id="cd00202">
    <property type="entry name" value="ZnF_GATA"/>
    <property type="match status" value="2"/>
</dbReference>
<evidence type="ECO:0000259" key="8">
    <source>
        <dbReference type="PROSITE" id="PS50114"/>
    </source>
</evidence>
<dbReference type="PANTHER" id="PTHR10071">
    <property type="entry name" value="TRANSCRIPTION FACTOR GATA FAMILY MEMBER"/>
    <property type="match status" value="1"/>
</dbReference>
<accession>A0ABR1IWD6</accession>